<dbReference type="SUPFAM" id="SSF52833">
    <property type="entry name" value="Thioredoxin-like"/>
    <property type="match status" value="1"/>
</dbReference>
<proteinExistence type="predicted"/>
<keyword evidence="2" id="KW-1185">Reference proteome</keyword>
<organism evidence="1 2">
    <name type="scientific">Williamsia serinedens</name>
    <dbReference type="NCBI Taxonomy" id="391736"/>
    <lineage>
        <taxon>Bacteria</taxon>
        <taxon>Bacillati</taxon>
        <taxon>Actinomycetota</taxon>
        <taxon>Actinomycetes</taxon>
        <taxon>Mycobacteriales</taxon>
        <taxon>Nocardiaceae</taxon>
        <taxon>Williamsia</taxon>
    </lineage>
</organism>
<accession>A0ABT1GYT8</accession>
<protein>
    <submittedName>
        <fullName evidence="1">DSBA-like thioredoxin domain-containing protein</fullName>
    </submittedName>
</protein>
<evidence type="ECO:0000313" key="2">
    <source>
        <dbReference type="Proteomes" id="UP001205740"/>
    </source>
</evidence>
<name>A0ABT1GYT8_9NOCA</name>
<reference evidence="1 2" key="1">
    <citation type="submission" date="2022-06" db="EMBL/GenBank/DDBJ databases">
        <title>Genomic Encyclopedia of Archaeal and Bacterial Type Strains, Phase II (KMG-II): from individual species to whole genera.</title>
        <authorList>
            <person name="Goeker M."/>
        </authorList>
    </citation>
    <scope>NUCLEOTIDE SEQUENCE [LARGE SCALE GENOMIC DNA]</scope>
    <source>
        <strain evidence="1 2">DSM 45037</strain>
    </source>
</reference>
<dbReference type="RefSeq" id="WP_253653728.1">
    <property type="nucleotide sequence ID" value="NZ_BAAAOE010000001.1"/>
</dbReference>
<dbReference type="EMBL" id="JAMTCG010000002">
    <property type="protein sequence ID" value="MCP2160155.1"/>
    <property type="molecule type" value="Genomic_DNA"/>
</dbReference>
<gene>
    <name evidence="1" type="ORF">LX12_001334</name>
</gene>
<sequence>MNIDCHVDPACPFAWATSRWLTDVAGRHDDVTLTLRQMSLAVLNADAIASGNMDPGMAHHMEISRAGGRLLAAAPDESFAELYAALGRRIHLDHADVDTDVARAALEECGLDPALAAAIDDPAHDAAVADAHAAAVAAYGEPSGTPLVTVDGRTFFGPVITEIPTGDAADDLLDALAVVARTPAFAQLQRPRSGPPTLTTTQED</sequence>
<dbReference type="InterPro" id="IPR036249">
    <property type="entry name" value="Thioredoxin-like_sf"/>
</dbReference>
<dbReference type="Pfam" id="PF22234">
    <property type="entry name" value="Rv2466c-like"/>
    <property type="match status" value="1"/>
</dbReference>
<dbReference type="InterPro" id="IPR053977">
    <property type="entry name" value="Rv2466c-like"/>
</dbReference>
<evidence type="ECO:0000313" key="1">
    <source>
        <dbReference type="EMBL" id="MCP2160155.1"/>
    </source>
</evidence>
<dbReference type="Gene3D" id="3.40.30.10">
    <property type="entry name" value="Glutaredoxin"/>
    <property type="match status" value="1"/>
</dbReference>
<dbReference type="Proteomes" id="UP001205740">
    <property type="component" value="Unassembled WGS sequence"/>
</dbReference>
<comment type="caution">
    <text evidence="1">The sequence shown here is derived from an EMBL/GenBank/DDBJ whole genome shotgun (WGS) entry which is preliminary data.</text>
</comment>